<name>A0ABP1WEF5_9ENTR</name>
<accession>A0ABP1WEF5</accession>
<keyword evidence="2" id="KW-1185">Reference proteome</keyword>
<comment type="caution">
    <text evidence="1">The sequence shown here is derived from an EMBL/GenBank/DDBJ whole genome shotgun (WGS) entry which is preliminary data.</text>
</comment>
<organism evidence="1 2">
    <name type="scientific">Cronobacter dublinensis 1210</name>
    <dbReference type="NCBI Taxonomy" id="1208656"/>
    <lineage>
        <taxon>Bacteria</taxon>
        <taxon>Pseudomonadati</taxon>
        <taxon>Pseudomonadota</taxon>
        <taxon>Gammaproteobacteria</taxon>
        <taxon>Enterobacterales</taxon>
        <taxon>Enterobacteriaceae</taxon>
        <taxon>Cronobacter</taxon>
    </lineage>
</organism>
<dbReference type="Proteomes" id="UP000009342">
    <property type="component" value="Unassembled WGS sequence"/>
</dbReference>
<gene>
    <name evidence="1" type="ORF">BN134_4206</name>
</gene>
<protein>
    <submittedName>
        <fullName evidence="1">Uncharacterized protein</fullName>
    </submittedName>
</protein>
<evidence type="ECO:0000313" key="1">
    <source>
        <dbReference type="EMBL" id="CCJ83430.1"/>
    </source>
</evidence>
<evidence type="ECO:0000313" key="2">
    <source>
        <dbReference type="Proteomes" id="UP000009342"/>
    </source>
</evidence>
<proteinExistence type="predicted"/>
<sequence>MRRMQAGYFHSLSLSSVSVNATVNGTQARRALQNLNP</sequence>
<reference evidence="2" key="1">
    <citation type="journal article" date="2012" name="PLoS ONE">
        <title>Comparative analysis of genome sequences covering the seven cronobacter species.</title>
        <authorList>
            <person name="Joseph S."/>
            <person name="Desai P."/>
            <person name="Ji Y."/>
            <person name="Cummings C.A."/>
            <person name="Shih R."/>
            <person name="Degoricija L."/>
            <person name="Rico A."/>
            <person name="Brzoska P."/>
            <person name="Hamby S.E."/>
            <person name="Masood N."/>
            <person name="Hariri S."/>
            <person name="Sonbol H."/>
            <person name="Chuzhanova N."/>
            <person name="McClelland M."/>
            <person name="Furtado M.R."/>
            <person name="Forsythe S.J."/>
        </authorList>
    </citation>
    <scope>NUCLEOTIDE SEQUENCE [LARGE SCALE GENOMIC DNA]</scope>
    <source>
        <strain evidence="2">1210</strain>
    </source>
</reference>
<dbReference type="EMBL" id="CAKZ01000200">
    <property type="protein sequence ID" value="CCJ83430.1"/>
    <property type="molecule type" value="Genomic_DNA"/>
</dbReference>